<keyword evidence="3" id="KW-0862">Zinc</keyword>
<dbReference type="PANTHER" id="PTHR31251:SF93">
    <property type="entry name" value="TRANSCRIPTION FACTOR SBP FAMILY-RELATED"/>
    <property type="match status" value="1"/>
</dbReference>
<accession>A0A834TGH1</accession>
<dbReference type="InterPro" id="IPR044817">
    <property type="entry name" value="SBP-like"/>
</dbReference>
<evidence type="ECO:0000256" key="2">
    <source>
        <dbReference type="ARBA" id="ARBA00022771"/>
    </source>
</evidence>
<organism evidence="7 8">
    <name type="scientific">Senna tora</name>
    <dbReference type="NCBI Taxonomy" id="362788"/>
    <lineage>
        <taxon>Eukaryota</taxon>
        <taxon>Viridiplantae</taxon>
        <taxon>Streptophyta</taxon>
        <taxon>Embryophyta</taxon>
        <taxon>Tracheophyta</taxon>
        <taxon>Spermatophyta</taxon>
        <taxon>Magnoliopsida</taxon>
        <taxon>eudicotyledons</taxon>
        <taxon>Gunneridae</taxon>
        <taxon>Pentapetalae</taxon>
        <taxon>rosids</taxon>
        <taxon>fabids</taxon>
        <taxon>Fabales</taxon>
        <taxon>Fabaceae</taxon>
        <taxon>Caesalpinioideae</taxon>
        <taxon>Cassia clade</taxon>
        <taxon>Senna</taxon>
    </lineage>
</organism>
<proteinExistence type="predicted"/>
<dbReference type="GO" id="GO:0005634">
    <property type="term" value="C:nucleus"/>
    <property type="evidence" value="ECO:0007669"/>
    <property type="project" value="InterPro"/>
</dbReference>
<dbReference type="AlphaFoldDB" id="A0A834TGH1"/>
<evidence type="ECO:0000256" key="3">
    <source>
        <dbReference type="ARBA" id="ARBA00022833"/>
    </source>
</evidence>
<protein>
    <submittedName>
        <fullName evidence="7">Teosinte glume architecture 1-like</fullName>
    </submittedName>
</protein>
<evidence type="ECO:0000313" key="8">
    <source>
        <dbReference type="Proteomes" id="UP000634136"/>
    </source>
</evidence>
<dbReference type="Pfam" id="PF03110">
    <property type="entry name" value="SBP"/>
    <property type="match status" value="1"/>
</dbReference>
<feature type="domain" description="SBP-type" evidence="6">
    <location>
        <begin position="69"/>
        <end position="120"/>
    </location>
</feature>
<dbReference type="PANTHER" id="PTHR31251">
    <property type="entry name" value="SQUAMOSA PROMOTER-BINDING-LIKE PROTEIN 4"/>
    <property type="match status" value="1"/>
</dbReference>
<dbReference type="Gene3D" id="4.10.1100.10">
    <property type="entry name" value="Transcription factor, SBP-box domain"/>
    <property type="match status" value="1"/>
</dbReference>
<name>A0A834TGH1_9FABA</name>
<sequence length="120" mass="13752">MYMDWDWKEIAWDPYGSKLSNDAASVDLRLGDTYDSTEKSLAHNKPRSRESKSEVSACGLSKRSRTQQNMSCSVDGCDFDLSDYREYHRRHRVCEKNSKTPIVLVGGKQQRFLPAMQIGV</sequence>
<evidence type="ECO:0000259" key="6">
    <source>
        <dbReference type="PROSITE" id="PS51141"/>
    </source>
</evidence>
<dbReference type="GO" id="GO:0003677">
    <property type="term" value="F:DNA binding"/>
    <property type="evidence" value="ECO:0007669"/>
    <property type="project" value="InterPro"/>
</dbReference>
<dbReference type="PROSITE" id="PS51141">
    <property type="entry name" value="ZF_SBP"/>
    <property type="match status" value="1"/>
</dbReference>
<reference evidence="7" key="1">
    <citation type="submission" date="2020-09" db="EMBL/GenBank/DDBJ databases">
        <title>Genome-Enabled Discovery of Anthraquinone Biosynthesis in Senna tora.</title>
        <authorList>
            <person name="Kang S.-H."/>
            <person name="Pandey R.P."/>
            <person name="Lee C.-M."/>
            <person name="Sim J.-S."/>
            <person name="Jeong J.-T."/>
            <person name="Choi B.-S."/>
            <person name="Jung M."/>
            <person name="Ginzburg D."/>
            <person name="Zhao K."/>
            <person name="Won S.Y."/>
            <person name="Oh T.-J."/>
            <person name="Yu Y."/>
            <person name="Kim N.-H."/>
            <person name="Lee O.R."/>
            <person name="Lee T.-H."/>
            <person name="Bashyal P."/>
            <person name="Kim T.-S."/>
            <person name="Lee W.-H."/>
            <person name="Kawkins C."/>
            <person name="Kim C.-K."/>
            <person name="Kim J.S."/>
            <person name="Ahn B.O."/>
            <person name="Rhee S.Y."/>
            <person name="Sohng J.K."/>
        </authorList>
    </citation>
    <scope>NUCLEOTIDE SEQUENCE</scope>
    <source>
        <tissue evidence="7">Leaf</tissue>
    </source>
</reference>
<evidence type="ECO:0000256" key="5">
    <source>
        <dbReference type="SAM" id="MobiDB-lite"/>
    </source>
</evidence>
<comment type="caution">
    <text evidence="7">The sequence shown here is derived from an EMBL/GenBank/DDBJ whole genome shotgun (WGS) entry which is preliminary data.</text>
</comment>
<evidence type="ECO:0000256" key="1">
    <source>
        <dbReference type="ARBA" id="ARBA00022723"/>
    </source>
</evidence>
<dbReference type="EMBL" id="JAAIUW010000008">
    <property type="protein sequence ID" value="KAF7820524.1"/>
    <property type="molecule type" value="Genomic_DNA"/>
</dbReference>
<keyword evidence="8" id="KW-1185">Reference proteome</keyword>
<dbReference type="InterPro" id="IPR036893">
    <property type="entry name" value="SBP_sf"/>
</dbReference>
<dbReference type="Proteomes" id="UP000634136">
    <property type="component" value="Unassembled WGS sequence"/>
</dbReference>
<keyword evidence="1" id="KW-0479">Metal-binding</keyword>
<dbReference type="InterPro" id="IPR004333">
    <property type="entry name" value="SBP_dom"/>
</dbReference>
<feature type="region of interest" description="Disordered" evidence="5">
    <location>
        <begin position="37"/>
        <end position="71"/>
    </location>
</feature>
<dbReference type="OrthoDB" id="514967at2759"/>
<keyword evidence="2 4" id="KW-0863">Zinc-finger</keyword>
<dbReference type="GO" id="GO:0008270">
    <property type="term" value="F:zinc ion binding"/>
    <property type="evidence" value="ECO:0007669"/>
    <property type="project" value="UniProtKB-KW"/>
</dbReference>
<dbReference type="SUPFAM" id="SSF103612">
    <property type="entry name" value="SBT domain"/>
    <property type="match status" value="1"/>
</dbReference>
<gene>
    <name evidence="7" type="ORF">G2W53_025979</name>
</gene>
<evidence type="ECO:0000256" key="4">
    <source>
        <dbReference type="PROSITE-ProRule" id="PRU00470"/>
    </source>
</evidence>
<feature type="compositionally biased region" description="Basic and acidic residues" evidence="5">
    <location>
        <begin position="37"/>
        <end position="53"/>
    </location>
</feature>
<evidence type="ECO:0000313" key="7">
    <source>
        <dbReference type="EMBL" id="KAF7820524.1"/>
    </source>
</evidence>